<accession>A0AAD6D1S7</accession>
<dbReference type="Proteomes" id="UP001220324">
    <property type="component" value="Unassembled WGS sequence"/>
</dbReference>
<feature type="compositionally biased region" description="Low complexity" evidence="1">
    <location>
        <begin position="693"/>
        <end position="708"/>
    </location>
</feature>
<feature type="compositionally biased region" description="Low complexity" evidence="1">
    <location>
        <begin position="425"/>
        <end position="464"/>
    </location>
</feature>
<feature type="compositionally biased region" description="Basic and acidic residues" evidence="1">
    <location>
        <begin position="465"/>
        <end position="478"/>
    </location>
</feature>
<feature type="compositionally biased region" description="Polar residues" evidence="1">
    <location>
        <begin position="21"/>
        <end position="31"/>
    </location>
</feature>
<comment type="caution">
    <text evidence="2">The sequence shown here is derived from an EMBL/GenBank/DDBJ whole genome shotgun (WGS) entry which is preliminary data.</text>
</comment>
<feature type="compositionally biased region" description="Pro residues" evidence="1">
    <location>
        <begin position="1"/>
        <end position="10"/>
    </location>
</feature>
<keyword evidence="3" id="KW-1185">Reference proteome</keyword>
<evidence type="ECO:0000313" key="3">
    <source>
        <dbReference type="Proteomes" id="UP001220324"/>
    </source>
</evidence>
<feature type="region of interest" description="Disordered" evidence="1">
    <location>
        <begin position="544"/>
        <end position="769"/>
    </location>
</feature>
<feature type="compositionally biased region" description="Polar residues" evidence="1">
    <location>
        <begin position="224"/>
        <end position="235"/>
    </location>
</feature>
<feature type="region of interest" description="Disordered" evidence="1">
    <location>
        <begin position="1"/>
        <end position="54"/>
    </location>
</feature>
<feature type="compositionally biased region" description="Polar residues" evidence="1">
    <location>
        <begin position="39"/>
        <end position="54"/>
    </location>
</feature>
<proteinExistence type="predicted"/>
<feature type="compositionally biased region" description="Pro residues" evidence="1">
    <location>
        <begin position="384"/>
        <end position="393"/>
    </location>
</feature>
<reference evidence="2 3" key="1">
    <citation type="journal article" date="2023" name="IMA Fungus">
        <title>Comparative genomic study of the Penicillium genus elucidates a diverse pangenome and 15 lateral gene transfer events.</title>
        <authorList>
            <person name="Petersen C."/>
            <person name="Sorensen T."/>
            <person name="Nielsen M.R."/>
            <person name="Sondergaard T.E."/>
            <person name="Sorensen J.L."/>
            <person name="Fitzpatrick D.A."/>
            <person name="Frisvad J.C."/>
            <person name="Nielsen K.L."/>
        </authorList>
    </citation>
    <scope>NUCLEOTIDE SEQUENCE [LARGE SCALE GENOMIC DNA]</scope>
    <source>
        <strain evidence="2 3">IBT 35679</strain>
    </source>
</reference>
<evidence type="ECO:0000256" key="1">
    <source>
        <dbReference type="SAM" id="MobiDB-lite"/>
    </source>
</evidence>
<organism evidence="2 3">
    <name type="scientific">Penicillium frequentans</name>
    <dbReference type="NCBI Taxonomy" id="3151616"/>
    <lineage>
        <taxon>Eukaryota</taxon>
        <taxon>Fungi</taxon>
        <taxon>Dikarya</taxon>
        <taxon>Ascomycota</taxon>
        <taxon>Pezizomycotina</taxon>
        <taxon>Eurotiomycetes</taxon>
        <taxon>Eurotiomycetidae</taxon>
        <taxon>Eurotiales</taxon>
        <taxon>Aspergillaceae</taxon>
        <taxon>Penicillium</taxon>
    </lineage>
</organism>
<protein>
    <submittedName>
        <fullName evidence="2">Uncharacterized protein</fullName>
    </submittedName>
</protein>
<feature type="compositionally biased region" description="Basic residues" evidence="1">
    <location>
        <begin position="617"/>
        <end position="638"/>
    </location>
</feature>
<feature type="compositionally biased region" description="Basic and acidic residues" evidence="1">
    <location>
        <begin position="587"/>
        <end position="616"/>
    </location>
</feature>
<name>A0AAD6D1S7_9EURO</name>
<feature type="region of interest" description="Disordered" evidence="1">
    <location>
        <begin position="214"/>
        <end position="249"/>
    </location>
</feature>
<dbReference type="EMBL" id="JAQIZZ010000003">
    <property type="protein sequence ID" value="KAJ5546834.1"/>
    <property type="molecule type" value="Genomic_DNA"/>
</dbReference>
<feature type="region of interest" description="Disordered" evidence="1">
    <location>
        <begin position="376"/>
        <end position="500"/>
    </location>
</feature>
<feature type="compositionally biased region" description="Basic and acidic residues" evidence="1">
    <location>
        <begin position="570"/>
        <end position="579"/>
    </location>
</feature>
<evidence type="ECO:0000313" key="2">
    <source>
        <dbReference type="EMBL" id="KAJ5546834.1"/>
    </source>
</evidence>
<dbReference type="AlphaFoldDB" id="A0AAD6D1S7"/>
<sequence>MDQEEAPPPYSAVDPLEPPANNRNNTSQRNSAPLRRNNAESQGAGSSRSAELPSTSPAIVPIHFTSAVAYFEERPPLVLDDSRSILDHHMTIYPRSQAKDFPRRPRCWASRTDEMSQQDWDTFLRYLFPPELGLAASSQHLPRQLRAEIQRDRKDRPQETDEQRQARIVAVVDEWNQCFFEPRATNITFVYIGEPDAAPSSALCPHCYPAATKATQGNGAPASTEGQSPWSSNTPSPVPGQYAQSQSPTAWPYAPAAPYGLPPGSMPYGTPYGVPQFPGHGHYPPPHPPPGVTPWQWNNWAYAQPQNGNSGTSKGAFGWFSNITAQAQKYGERFAEQAQHYGDQISAQAMHYGRQVEEQALAHGRWVEEQARFGRKPDAYQPTGYPPRPPWPPGQTTGSVYNTPTPPSQPSSTELPVQPSPTEPPAQTTAMAATTTQSRSQSQPQTQVENQDQSQNHNQSQSRSQNDDKDMASAEKTRRLSISSASSQSSLSSLDSLSTTSDLDASDLATVRTQLQSLNDRHDRTLYDAAADLRRQLDVLQSSRREARFSGRPNWRPGAKNQKQQIPKPDNSDWGRWDSPEQQQRQAAERRAFKEEHRATKKAFRDVVRRAREEHHSLRRAHKNHRRHGHSLGHGKHHWSMDSSKNKDEGALAGRIENLALNESQQAPPRAQTAPVVQASYPNSRIPPMRAETSSGTSTPGSNTPSSSQASMQGFPSELPDRKGKSAPQTRLRDKLKPRLSKKSQQSDSAASRDEGSDKKSSSKKKSKD</sequence>
<gene>
    <name evidence="2" type="ORF">N7494_004419</name>
</gene>
<feature type="compositionally biased region" description="Basic and acidic residues" evidence="1">
    <location>
        <begin position="751"/>
        <end position="761"/>
    </location>
</feature>
<feature type="compositionally biased region" description="Low complexity" evidence="1">
    <location>
        <begin position="480"/>
        <end position="500"/>
    </location>
</feature>